<organism evidence="2 3">
    <name type="scientific">Psilocybe cf. subviscida</name>
    <dbReference type="NCBI Taxonomy" id="2480587"/>
    <lineage>
        <taxon>Eukaryota</taxon>
        <taxon>Fungi</taxon>
        <taxon>Dikarya</taxon>
        <taxon>Basidiomycota</taxon>
        <taxon>Agaricomycotina</taxon>
        <taxon>Agaricomycetes</taxon>
        <taxon>Agaricomycetidae</taxon>
        <taxon>Agaricales</taxon>
        <taxon>Agaricineae</taxon>
        <taxon>Strophariaceae</taxon>
        <taxon>Psilocybe</taxon>
    </lineage>
</organism>
<dbReference type="PANTHER" id="PTHR35043:SF7">
    <property type="entry name" value="TRANSCRIPTION FACTOR DOMAIN-CONTAINING PROTEIN"/>
    <property type="match status" value="1"/>
</dbReference>
<gene>
    <name evidence="2" type="ORF">D9619_010570</name>
</gene>
<proteinExistence type="predicted"/>
<dbReference type="AlphaFoldDB" id="A0A8H5ERY7"/>
<name>A0A8H5ERY7_9AGAR</name>
<comment type="caution">
    <text evidence="2">The sequence shown here is derived from an EMBL/GenBank/DDBJ whole genome shotgun (WGS) entry which is preliminary data.</text>
</comment>
<feature type="region of interest" description="Disordered" evidence="1">
    <location>
        <begin position="696"/>
        <end position="738"/>
    </location>
</feature>
<dbReference type="OrthoDB" id="9451547at2759"/>
<dbReference type="PANTHER" id="PTHR35043">
    <property type="entry name" value="TRANSCRIPTION FACTOR DOMAIN-CONTAINING PROTEIN"/>
    <property type="match status" value="1"/>
</dbReference>
<feature type="compositionally biased region" description="Polar residues" evidence="1">
    <location>
        <begin position="701"/>
        <end position="720"/>
    </location>
</feature>
<protein>
    <submittedName>
        <fullName evidence="2">Uncharacterized protein</fullName>
    </submittedName>
</protein>
<dbReference type="Proteomes" id="UP000567179">
    <property type="component" value="Unassembled WGS sequence"/>
</dbReference>
<evidence type="ECO:0000313" key="2">
    <source>
        <dbReference type="EMBL" id="KAF5310136.1"/>
    </source>
</evidence>
<keyword evidence="3" id="KW-1185">Reference proteome</keyword>
<sequence length="738" mass="82262">MVQAPPVAPGCGGPQCRTVSSIMQSCLLTIIACVWSSAHPNIDGPRDSGWTRLKRKVIRMFYTVLAPETVLYWAVSQWLAAKTIAEKYNEEFATTGEAETAPGSWGNMIAWFRPLARDTTRRGRGQPWSMTHGFFIQMGGFILYDDEYPTEVLDYELLAKLLRNDAIEALTVTERDLEDHSKGDAVSKGIVVLQTTWFMLQCCARMGQRLPLSELEVLTLAFAVLNVAIYALWWNKPQGGDMAICVPLKQAGAEADDSTTPSTNADARGNPSDNIHRPECRRSNDGLPLIPPHEQQPDKRTTHDRRIGWTQVQQLHNSSYFLPFHPLHRGVSTTFFSLCKIMGIFRVELKREELRMPMFYVGASGMDNSVDALNVSAGGMFDRAQNTQIQNATFTINQYGGIVADHPHAVSVAAEYDPSPRESPDVYVDHLLTKNRGYPLWIPSLSTTLPTLNRTLGVSLGDVGMLTPEGGFDFLFNILHDATHPINAVAGVPEGFVPFRQTKGSGHVEFVEWNAGSYLTSPSMVRVDDGSDRLKTILQNRHRETAVLMIPEETRAVRMHVTMPLRKYIEENIAVWYKFVKHTLGREVENGDLRVVYSCRKSSGFGIATAFNTDQREKTQLTFSVDSTWADISGCPYRWSHTGTAEVKAGPSRQENYDISSTEPVRNQCLFVSTIDTKVSAEIWRHIEELGIGIATEAESRPTSDTVPMQDSFTQSPTAETETHGAPNLPASHQYNEV</sequence>
<dbReference type="EMBL" id="JAACJJ010000058">
    <property type="protein sequence ID" value="KAF5310136.1"/>
    <property type="molecule type" value="Genomic_DNA"/>
</dbReference>
<feature type="compositionally biased region" description="Basic and acidic residues" evidence="1">
    <location>
        <begin position="274"/>
        <end position="284"/>
    </location>
</feature>
<reference evidence="2 3" key="1">
    <citation type="journal article" date="2020" name="ISME J.">
        <title>Uncovering the hidden diversity of litter-decomposition mechanisms in mushroom-forming fungi.</title>
        <authorList>
            <person name="Floudas D."/>
            <person name="Bentzer J."/>
            <person name="Ahren D."/>
            <person name="Johansson T."/>
            <person name="Persson P."/>
            <person name="Tunlid A."/>
        </authorList>
    </citation>
    <scope>NUCLEOTIDE SEQUENCE [LARGE SCALE GENOMIC DNA]</scope>
    <source>
        <strain evidence="2 3">CBS 101986</strain>
    </source>
</reference>
<evidence type="ECO:0000313" key="3">
    <source>
        <dbReference type="Proteomes" id="UP000567179"/>
    </source>
</evidence>
<accession>A0A8H5ERY7</accession>
<evidence type="ECO:0000256" key="1">
    <source>
        <dbReference type="SAM" id="MobiDB-lite"/>
    </source>
</evidence>
<feature type="region of interest" description="Disordered" evidence="1">
    <location>
        <begin position="255"/>
        <end position="302"/>
    </location>
</feature>